<dbReference type="EMBL" id="AMQN01005440">
    <property type="status" value="NOT_ANNOTATED_CDS"/>
    <property type="molecule type" value="Genomic_DNA"/>
</dbReference>
<name>R7V1F0_CAPTE</name>
<evidence type="ECO:0000256" key="4">
    <source>
        <dbReference type="ARBA" id="ARBA00022676"/>
    </source>
</evidence>
<accession>R7V1F0</accession>
<dbReference type="EMBL" id="KB296055">
    <property type="protein sequence ID" value="ELU12317.1"/>
    <property type="molecule type" value="Genomic_DNA"/>
</dbReference>
<reference evidence="14" key="3">
    <citation type="submission" date="2015-06" db="UniProtKB">
        <authorList>
            <consortium name="EnsemblMetazoa"/>
        </authorList>
    </citation>
    <scope>IDENTIFICATION</scope>
</reference>
<evidence type="ECO:0000256" key="8">
    <source>
        <dbReference type="ARBA" id="ARBA00022989"/>
    </source>
</evidence>
<comment type="subcellular location">
    <subcellularLocation>
        <location evidence="1 12">Endoplasmic reticulum membrane</location>
        <topology evidence="1 12">Multi-pass membrane protein</topology>
    </subcellularLocation>
</comment>
<evidence type="ECO:0000313" key="15">
    <source>
        <dbReference type="Proteomes" id="UP000014760"/>
    </source>
</evidence>
<keyword evidence="4 12" id="KW-0328">Glycosyltransferase</keyword>
<dbReference type="PANTHER" id="PTHR22760">
    <property type="entry name" value="GLYCOSYLTRANSFERASE"/>
    <property type="match status" value="1"/>
</dbReference>
<sequence length="163" mass="18186">MNTIAAVACNRFWQNKKKSLVRFILAMLAMGHLAVNLALTAQLLYVSHTNYPGGQAMARVHDLVPANSAVRLHIDEAAAQTGVSRFTQVNANWSYDKSEDLELTSLASFSHLLVGDTNKVQQLKKTHKTLAVVKGFSHLEFRGREYPPLAVIQENKIFILQKK</sequence>
<dbReference type="UniPathway" id="UPA00378"/>
<evidence type="ECO:0000256" key="7">
    <source>
        <dbReference type="ARBA" id="ARBA00022824"/>
    </source>
</evidence>
<gene>
    <name evidence="13" type="ORF">CAPTEDRAFT_220190</name>
</gene>
<dbReference type="EnsemblMetazoa" id="CapteT220190">
    <property type="protein sequence ID" value="CapteP220190"/>
    <property type="gene ID" value="CapteG220190"/>
</dbReference>
<dbReference type="OMA" id="THHILYD"/>
<reference evidence="13 15" key="2">
    <citation type="journal article" date="2013" name="Nature">
        <title>Insights into bilaterian evolution from three spiralian genomes.</title>
        <authorList>
            <person name="Simakov O."/>
            <person name="Marletaz F."/>
            <person name="Cho S.J."/>
            <person name="Edsinger-Gonzales E."/>
            <person name="Havlak P."/>
            <person name="Hellsten U."/>
            <person name="Kuo D.H."/>
            <person name="Larsson T."/>
            <person name="Lv J."/>
            <person name="Arendt D."/>
            <person name="Savage R."/>
            <person name="Osoegawa K."/>
            <person name="de Jong P."/>
            <person name="Grimwood J."/>
            <person name="Chapman J.A."/>
            <person name="Shapiro H."/>
            <person name="Aerts A."/>
            <person name="Otillar R.P."/>
            <person name="Terry A.Y."/>
            <person name="Boore J.L."/>
            <person name="Grigoriev I.V."/>
            <person name="Lindberg D.R."/>
            <person name="Seaver E.C."/>
            <person name="Weisblat D.A."/>
            <person name="Putnam N.H."/>
            <person name="Rokhsar D.S."/>
        </authorList>
    </citation>
    <scope>NUCLEOTIDE SEQUENCE</scope>
    <source>
        <strain evidence="13 15">I ESC-2004</strain>
    </source>
</reference>
<evidence type="ECO:0000256" key="2">
    <source>
        <dbReference type="ARBA" id="ARBA00004922"/>
    </source>
</evidence>
<dbReference type="AlphaFoldDB" id="R7V1F0"/>
<evidence type="ECO:0000256" key="10">
    <source>
        <dbReference type="ARBA" id="ARBA00044721"/>
    </source>
</evidence>
<evidence type="ECO:0000256" key="11">
    <source>
        <dbReference type="ARBA" id="ARBA00048899"/>
    </source>
</evidence>
<comment type="similarity">
    <text evidence="3 12">Belongs to the glycosyltransferase 22 family.</text>
</comment>
<protein>
    <recommendedName>
        <fullName evidence="12">Mannosyltransferase</fullName>
        <ecNumber evidence="12">2.4.1.-</ecNumber>
    </recommendedName>
</protein>
<comment type="catalytic activity">
    <reaction evidence="11">
        <text>an alpha-D-Man-(1-&gt;2)-alpha-D-Man-(1-&gt;2)-alpha-D-Man-(1-&gt;3)-[alpha-D-Man-(1-&gt;2)-alpha-D-Man-(1-&gt;3)-alpha-D-Man-(1-&gt;6)]-beta-D-Man-(1-&gt;4)-beta-D-GlcNAc-(1-&gt;4)-alpha-D-GlcNAc-diphospho-di-trans,poly-cis-dolichol + a di-trans,poly-cis-dolichyl beta-D-mannosyl phosphate = an alpha-D-Man-(1-&gt;2)-alpha-D-Man-(1-&gt;2)-alpha-D-Man-(1-&gt;3)-[alpha-D-Man-(1-&gt;2)-alpha-D-Man-(1-&gt;3)-[alpha-D-Man-(1-&gt;6)]-alpha-D-Man-(1-&gt;6)]-beta-D-Man-(1-&gt;4)-beta-D-GlcNAc-(1-&gt;4)-alpha-D-GlcNAc-diphospho-di-trans,poly-cis-dolichol + a di-trans,poly-cis-dolichyl phosphate + H(+)</text>
        <dbReference type="Rhea" id="RHEA:29535"/>
        <dbReference type="Rhea" id="RHEA-COMP:19498"/>
        <dbReference type="Rhea" id="RHEA-COMP:19501"/>
        <dbReference type="Rhea" id="RHEA-COMP:19518"/>
        <dbReference type="Rhea" id="RHEA-COMP:19519"/>
        <dbReference type="ChEBI" id="CHEBI:15378"/>
        <dbReference type="ChEBI" id="CHEBI:57683"/>
        <dbReference type="ChEBI" id="CHEBI:58211"/>
        <dbReference type="ChEBI" id="CHEBI:132517"/>
        <dbReference type="ChEBI" id="CHEBI:132519"/>
        <dbReference type="EC" id="2.4.1.260"/>
    </reaction>
    <physiologicalReaction direction="left-to-right" evidence="11">
        <dbReference type="Rhea" id="RHEA:29536"/>
    </physiologicalReaction>
</comment>
<proteinExistence type="inferred from homology"/>
<keyword evidence="6 12" id="KW-0812">Transmembrane</keyword>
<evidence type="ECO:0000256" key="3">
    <source>
        <dbReference type="ARBA" id="ARBA00007063"/>
    </source>
</evidence>
<evidence type="ECO:0000256" key="6">
    <source>
        <dbReference type="ARBA" id="ARBA00022692"/>
    </source>
</evidence>
<dbReference type="InterPro" id="IPR005599">
    <property type="entry name" value="GPI_mannosylTrfase"/>
</dbReference>
<organism evidence="13">
    <name type="scientific">Capitella teleta</name>
    <name type="common">Polychaete worm</name>
    <dbReference type="NCBI Taxonomy" id="283909"/>
    <lineage>
        <taxon>Eukaryota</taxon>
        <taxon>Metazoa</taxon>
        <taxon>Spiralia</taxon>
        <taxon>Lophotrochozoa</taxon>
        <taxon>Annelida</taxon>
        <taxon>Polychaeta</taxon>
        <taxon>Sedentaria</taxon>
        <taxon>Scolecida</taxon>
        <taxon>Capitellidae</taxon>
        <taxon>Capitella</taxon>
    </lineage>
</organism>
<evidence type="ECO:0000256" key="1">
    <source>
        <dbReference type="ARBA" id="ARBA00004477"/>
    </source>
</evidence>
<comment type="function">
    <text evidence="10">Mannosyltransferase that operates in the biosynthetic pathway of dolichol-linked oligosaccharides, the glycan precursors employed in protein asparagine (N)-glycosylation. The assembly of dolichol-linked oligosaccharides begins on the cytosolic side of the endoplasmic reticulum membrane and finishes in its lumen. The sequential addition of sugars to dolichol pyrophosphate produces dolichol-linked oligosaccharides containing fourteen sugars, including two GlcNAcs, nine mannoses and three glucoses. Once assembled, the oligosaccharide is transferred from the lipid to nascent proteins by oligosaccharyltransferases. In the lumen of the endoplasmic reticulum, adds the eighth mannose residue in an alpha-1,6 linkage onto Man(7)GlcNAc(2)-PP-dolichol to produce Man(8)GlcNAc(2)-PP-dolichol.</text>
</comment>
<dbReference type="STRING" id="283909.R7V1F0"/>
<dbReference type="OrthoDB" id="19039at2759"/>
<dbReference type="Proteomes" id="UP000014760">
    <property type="component" value="Unassembled WGS sequence"/>
</dbReference>
<keyword evidence="8 12" id="KW-1133">Transmembrane helix</keyword>
<comment type="pathway">
    <text evidence="2">Protein modification; protein glycosylation.</text>
</comment>
<evidence type="ECO:0000313" key="13">
    <source>
        <dbReference type="EMBL" id="ELU12317.1"/>
    </source>
</evidence>
<keyword evidence="15" id="KW-1185">Reference proteome</keyword>
<comment type="caution">
    <text evidence="12">Lacks conserved residue(s) required for the propagation of feature annotation.</text>
</comment>
<dbReference type="GO" id="GO:0005789">
    <property type="term" value="C:endoplasmic reticulum membrane"/>
    <property type="evidence" value="ECO:0007669"/>
    <property type="project" value="UniProtKB-SubCell"/>
</dbReference>
<dbReference type="GO" id="GO:0006487">
    <property type="term" value="P:protein N-linked glycosylation"/>
    <property type="evidence" value="ECO:0007669"/>
    <property type="project" value="TreeGrafter"/>
</dbReference>
<feature type="transmembrane region" description="Helical" evidence="12">
    <location>
        <begin position="20"/>
        <end position="45"/>
    </location>
</feature>
<evidence type="ECO:0000256" key="12">
    <source>
        <dbReference type="RuleBase" id="RU363075"/>
    </source>
</evidence>
<keyword evidence="7 12" id="KW-0256">Endoplasmic reticulum</keyword>
<dbReference type="GO" id="GO:0052917">
    <property type="term" value="F:dol-P-Man:Man(7)GlcNAc(2)-PP-Dol alpha-1,6-mannosyltransferase activity"/>
    <property type="evidence" value="ECO:0007669"/>
    <property type="project" value="UniProtKB-EC"/>
</dbReference>
<reference evidence="15" key="1">
    <citation type="submission" date="2012-12" db="EMBL/GenBank/DDBJ databases">
        <authorList>
            <person name="Hellsten U."/>
            <person name="Grimwood J."/>
            <person name="Chapman J.A."/>
            <person name="Shapiro H."/>
            <person name="Aerts A."/>
            <person name="Otillar R.P."/>
            <person name="Terry A.Y."/>
            <person name="Boore J.L."/>
            <person name="Simakov O."/>
            <person name="Marletaz F."/>
            <person name="Cho S.-J."/>
            <person name="Edsinger-Gonzales E."/>
            <person name="Havlak P."/>
            <person name="Kuo D.-H."/>
            <person name="Larsson T."/>
            <person name="Lv J."/>
            <person name="Arendt D."/>
            <person name="Savage R."/>
            <person name="Osoegawa K."/>
            <person name="de Jong P."/>
            <person name="Lindberg D.R."/>
            <person name="Seaver E.C."/>
            <person name="Weisblat D.A."/>
            <person name="Putnam N.H."/>
            <person name="Grigoriev I.V."/>
            <person name="Rokhsar D.S."/>
        </authorList>
    </citation>
    <scope>NUCLEOTIDE SEQUENCE</scope>
    <source>
        <strain evidence="15">I ESC-2004</strain>
    </source>
</reference>
<keyword evidence="9 12" id="KW-0472">Membrane</keyword>
<evidence type="ECO:0000256" key="5">
    <source>
        <dbReference type="ARBA" id="ARBA00022679"/>
    </source>
</evidence>
<dbReference type="HOGENOM" id="CLU_138132_0_0_1"/>
<dbReference type="PANTHER" id="PTHR22760:SF1">
    <property type="entry name" value="DOL-P-MAN:MAN(7)GLCNAC(2)-PP-DOL ALPHA-1,6-MANNOSYLTRANSFERASE"/>
    <property type="match status" value="1"/>
</dbReference>
<dbReference type="EC" id="2.4.1.-" evidence="12"/>
<evidence type="ECO:0000313" key="14">
    <source>
        <dbReference type="EnsemblMetazoa" id="CapteP220190"/>
    </source>
</evidence>
<keyword evidence="5" id="KW-0808">Transferase</keyword>
<evidence type="ECO:0000256" key="9">
    <source>
        <dbReference type="ARBA" id="ARBA00023136"/>
    </source>
</evidence>